<dbReference type="InterPro" id="IPR003776">
    <property type="entry name" value="YcaO-like_dom"/>
</dbReference>
<protein>
    <submittedName>
        <fullName evidence="2">YcaO-domain protein</fullName>
    </submittedName>
</protein>
<dbReference type="RefSeq" id="WP_011368275.1">
    <property type="nucleotide sequence ID" value="NC_007519.1"/>
</dbReference>
<dbReference type="AlphaFoldDB" id="Q30YP1"/>
<evidence type="ECO:0000259" key="1">
    <source>
        <dbReference type="PROSITE" id="PS51664"/>
    </source>
</evidence>
<dbReference type="KEGG" id="dde:Dde_2408"/>
<dbReference type="eggNOG" id="COG1944">
    <property type="taxonomic scope" value="Bacteria"/>
</dbReference>
<evidence type="ECO:0000313" key="2">
    <source>
        <dbReference type="EMBL" id="ABB39205.1"/>
    </source>
</evidence>
<keyword evidence="3" id="KW-1185">Reference proteome</keyword>
<dbReference type="STRING" id="207559.Dde_2408"/>
<proteinExistence type="predicted"/>
<dbReference type="PANTHER" id="PTHR37809">
    <property type="entry name" value="RIBOSOMAL PROTEIN S12 METHYLTHIOTRANSFERASE ACCESSORY FACTOR YCAO"/>
    <property type="match status" value="1"/>
</dbReference>
<accession>Q30YP1</accession>
<dbReference type="PROSITE" id="PS51664">
    <property type="entry name" value="YCAO"/>
    <property type="match status" value="1"/>
</dbReference>
<evidence type="ECO:0000313" key="3">
    <source>
        <dbReference type="Proteomes" id="UP000002710"/>
    </source>
</evidence>
<dbReference type="PANTHER" id="PTHR37809:SF1">
    <property type="entry name" value="RIBOSOMAL PROTEIN S12 METHYLTHIOTRANSFERASE ACCESSORY FACTOR YCAO"/>
    <property type="match status" value="1"/>
</dbReference>
<dbReference type="Gene3D" id="3.30.1330.230">
    <property type="match status" value="2"/>
</dbReference>
<gene>
    <name evidence="2" type="ordered locus">Dde_2408</name>
</gene>
<dbReference type="EMBL" id="CP000112">
    <property type="protein sequence ID" value="ABB39205.1"/>
    <property type="molecule type" value="Genomic_DNA"/>
</dbReference>
<name>Q30YP1_OLEA2</name>
<dbReference type="HOGENOM" id="CLU_035119_0_0_7"/>
<dbReference type="Proteomes" id="UP000002710">
    <property type="component" value="Chromosome"/>
</dbReference>
<feature type="domain" description="YcaO" evidence="1">
    <location>
        <begin position="253"/>
        <end position="573"/>
    </location>
</feature>
<sequence>MSATMHYTYTLTGTEATTGYFSCEPPRGLSFAGGLAWLEEHPADDFMHLWLLRRLATFEQKKIRTMITRECAGRPVLEALLYELCLLTPRFAALRERFAPGAPTRLSACTPLPYIKWSLQPDSGLHARWTELFRANMHDHRMLPHPDDEELPPLFDLGSVSALWLPRNTVPVADLRQQVADRPRDTGWRRPPAQETAMLALERLVEHDVIGGVEMRHVASLSPIALLRQWRLDTGIQAGRNNHTLCGLATTYGRGLSLADARVSYAMEMVERASSYASVSVQDGVLQVTGRACRTPVTVARLSELRARGIEAVDPADFPLEAPYQDEPLHWMEGRSPRPDGEVTVLVPVQMVFLFCNLDEVSLYTAPGSTGLASGNIPEEAKVAALTEIIERDAEATMPYSWQRCFTLTTEDPALKMLLDDYAARGVHLQFQDITTDFGVPCYKAFVTGRDGTVTRATGAGLDGRRAIVSCLTETPYPYPDSPPSAPAPSHIPVRRLEELPDMSMGNVHDNLALLEAMFTANGRTPVYVDITRDDLGFPVVRALVPGMELTADFTPFTRINPRLYRRYLDMFR</sequence>
<dbReference type="Pfam" id="PF02624">
    <property type="entry name" value="YcaO"/>
    <property type="match status" value="2"/>
</dbReference>
<reference evidence="2 3" key="1">
    <citation type="journal article" date="2011" name="J. Bacteriol.">
        <title>Complete genome sequence and updated annotation of Desulfovibrio alaskensis G20.</title>
        <authorList>
            <person name="Hauser L.J."/>
            <person name="Land M.L."/>
            <person name="Brown S.D."/>
            <person name="Larimer F."/>
            <person name="Keller K.L."/>
            <person name="Rapp-Giles B.J."/>
            <person name="Price M.N."/>
            <person name="Lin M."/>
            <person name="Bruce D.C."/>
            <person name="Detter J.C."/>
            <person name="Tapia R."/>
            <person name="Han C.S."/>
            <person name="Goodwin L.A."/>
            <person name="Cheng J.F."/>
            <person name="Pitluck S."/>
            <person name="Copeland A."/>
            <person name="Lucas S."/>
            <person name="Nolan M."/>
            <person name="Lapidus A.L."/>
            <person name="Palumbo A.V."/>
            <person name="Wall J.D."/>
        </authorList>
    </citation>
    <scope>NUCLEOTIDE SEQUENCE [LARGE SCALE GENOMIC DNA]</scope>
    <source>
        <strain evidence="3">ATCC BAA 1058 / DSM 17464 / G20</strain>
    </source>
</reference>
<organism evidence="2 3">
    <name type="scientific">Oleidesulfovibrio alaskensis (strain ATCC BAA-1058 / DSM 17464 / G20)</name>
    <name type="common">Desulfovibrio alaskensis</name>
    <dbReference type="NCBI Taxonomy" id="207559"/>
    <lineage>
        <taxon>Bacteria</taxon>
        <taxon>Pseudomonadati</taxon>
        <taxon>Thermodesulfobacteriota</taxon>
        <taxon>Desulfovibrionia</taxon>
        <taxon>Desulfovibrionales</taxon>
        <taxon>Desulfovibrionaceae</taxon>
        <taxon>Oleidesulfovibrio</taxon>
    </lineage>
</organism>